<proteinExistence type="inferred from homology"/>
<dbReference type="InterPro" id="IPR017937">
    <property type="entry name" value="Thioredoxin_CS"/>
</dbReference>
<feature type="domain" description="Thioredoxin" evidence="5">
    <location>
        <begin position="172"/>
        <end position="291"/>
    </location>
</feature>
<accession>A0AAV8VSX6</accession>
<dbReference type="PRINTS" id="PR00421">
    <property type="entry name" value="THIOREDOXIN"/>
</dbReference>
<evidence type="ECO:0000259" key="5">
    <source>
        <dbReference type="PROSITE" id="PS51352"/>
    </source>
</evidence>
<evidence type="ECO:0000313" key="7">
    <source>
        <dbReference type="Proteomes" id="UP001159042"/>
    </source>
</evidence>
<reference evidence="6 7" key="1">
    <citation type="journal article" date="2023" name="Insect Mol. Biol.">
        <title>Genome sequencing provides insights into the evolution of gene families encoding plant cell wall-degrading enzymes in longhorned beetles.</title>
        <authorList>
            <person name="Shin N.R."/>
            <person name="Okamura Y."/>
            <person name="Kirsch R."/>
            <person name="Pauchet Y."/>
        </authorList>
    </citation>
    <scope>NUCLEOTIDE SEQUENCE [LARGE SCALE GENOMIC DNA]</scope>
    <source>
        <strain evidence="6">EAD_L_NR</strain>
    </source>
</reference>
<dbReference type="EMBL" id="JANEYG010000035">
    <property type="protein sequence ID" value="KAJ8917127.1"/>
    <property type="molecule type" value="Genomic_DNA"/>
</dbReference>
<dbReference type="PROSITE" id="PS00194">
    <property type="entry name" value="THIOREDOXIN_1"/>
    <property type="match status" value="1"/>
</dbReference>
<evidence type="ECO:0000256" key="3">
    <source>
        <dbReference type="SAM" id="MobiDB-lite"/>
    </source>
</evidence>
<dbReference type="GO" id="GO:0005783">
    <property type="term" value="C:endoplasmic reticulum"/>
    <property type="evidence" value="ECO:0007669"/>
    <property type="project" value="TreeGrafter"/>
</dbReference>
<dbReference type="InterPro" id="IPR013766">
    <property type="entry name" value="Thioredoxin_domain"/>
</dbReference>
<evidence type="ECO:0000256" key="4">
    <source>
        <dbReference type="SAM" id="SignalP"/>
    </source>
</evidence>
<dbReference type="Gene3D" id="3.40.30.10">
    <property type="entry name" value="Glutaredoxin"/>
    <property type="match status" value="2"/>
</dbReference>
<dbReference type="PANTHER" id="PTHR45672:SF3">
    <property type="entry name" value="THIOREDOXIN DOMAIN-CONTAINING PROTEIN 5"/>
    <property type="match status" value="1"/>
</dbReference>
<feature type="domain" description="Thioredoxin" evidence="5">
    <location>
        <begin position="5"/>
        <end position="166"/>
    </location>
</feature>
<feature type="region of interest" description="Disordered" evidence="3">
    <location>
        <begin position="165"/>
        <end position="191"/>
    </location>
</feature>
<dbReference type="InterPro" id="IPR036249">
    <property type="entry name" value="Thioredoxin-like_sf"/>
</dbReference>
<dbReference type="SUPFAM" id="SSF52833">
    <property type="entry name" value="Thioredoxin-like"/>
    <property type="match status" value="2"/>
</dbReference>
<dbReference type="AlphaFoldDB" id="A0AAV8VSX6"/>
<sequence>MHISLYLCTFATIFLIPTVFAHEDDVHTLKYNADNFSEEVGKKNHFVMFYAPWQVQRLAPTWEQLAEMLNEEDSNIKIAKVDCTTESKVCADEDVTGYPTLKFFKVGYAEGVKFRGTRDLPSLTNFINEQLREVRNRQRRSEAQVDRYQGDRSHDDLKQYVGKMLGTDKEKQGDGEQGDEVSATGSELTGDNFKEGIETGTTFVKFFAPWCGHCKRLSPTWDSLREKFSTKPGVSIVKVDCTIDANKQLCNDEEVEGFPSMFLYKNGVKVSEYSGSRSLDDLYDFVVKHLGHDEL</sequence>
<keyword evidence="7" id="KW-1185">Reference proteome</keyword>
<feature type="signal peptide" evidence="4">
    <location>
        <begin position="1"/>
        <end position="21"/>
    </location>
</feature>
<dbReference type="GO" id="GO:0006457">
    <property type="term" value="P:protein folding"/>
    <property type="evidence" value="ECO:0007669"/>
    <property type="project" value="TreeGrafter"/>
</dbReference>
<feature type="chain" id="PRO_5043765247" description="Thioredoxin domain-containing protein" evidence="4">
    <location>
        <begin position="22"/>
        <end position="295"/>
    </location>
</feature>
<gene>
    <name evidence="6" type="ORF">NQ315_012617</name>
</gene>
<dbReference type="Pfam" id="PF00085">
    <property type="entry name" value="Thioredoxin"/>
    <property type="match status" value="2"/>
</dbReference>
<name>A0AAV8VSX6_9CUCU</name>
<protein>
    <recommendedName>
        <fullName evidence="5">Thioredoxin domain-containing protein</fullName>
    </recommendedName>
</protein>
<evidence type="ECO:0000256" key="1">
    <source>
        <dbReference type="ARBA" id="ARBA00006347"/>
    </source>
</evidence>
<evidence type="ECO:0000313" key="6">
    <source>
        <dbReference type="EMBL" id="KAJ8917127.1"/>
    </source>
</evidence>
<dbReference type="Proteomes" id="UP001159042">
    <property type="component" value="Unassembled WGS sequence"/>
</dbReference>
<dbReference type="GO" id="GO:0003756">
    <property type="term" value="F:protein disulfide isomerase activity"/>
    <property type="evidence" value="ECO:0007669"/>
    <property type="project" value="TreeGrafter"/>
</dbReference>
<dbReference type="PANTHER" id="PTHR45672">
    <property type="entry name" value="PROTEIN DISULFIDE-ISOMERASE C17H9.14C-RELATED"/>
    <property type="match status" value="1"/>
</dbReference>
<dbReference type="PROSITE" id="PS51352">
    <property type="entry name" value="THIOREDOXIN_2"/>
    <property type="match status" value="2"/>
</dbReference>
<comment type="caution">
    <text evidence="6">The sequence shown here is derived from an EMBL/GenBank/DDBJ whole genome shotgun (WGS) entry which is preliminary data.</text>
</comment>
<comment type="similarity">
    <text evidence="1">Belongs to the protein disulfide isomerase family.</text>
</comment>
<organism evidence="6 7">
    <name type="scientific">Exocentrus adspersus</name>
    <dbReference type="NCBI Taxonomy" id="1586481"/>
    <lineage>
        <taxon>Eukaryota</taxon>
        <taxon>Metazoa</taxon>
        <taxon>Ecdysozoa</taxon>
        <taxon>Arthropoda</taxon>
        <taxon>Hexapoda</taxon>
        <taxon>Insecta</taxon>
        <taxon>Pterygota</taxon>
        <taxon>Neoptera</taxon>
        <taxon>Endopterygota</taxon>
        <taxon>Coleoptera</taxon>
        <taxon>Polyphaga</taxon>
        <taxon>Cucujiformia</taxon>
        <taxon>Chrysomeloidea</taxon>
        <taxon>Cerambycidae</taxon>
        <taxon>Lamiinae</taxon>
        <taxon>Acanthocinini</taxon>
        <taxon>Exocentrus</taxon>
    </lineage>
</organism>
<dbReference type="InterPro" id="IPR051063">
    <property type="entry name" value="PDI"/>
</dbReference>
<keyword evidence="2 4" id="KW-0732">Signal</keyword>
<evidence type="ECO:0000256" key="2">
    <source>
        <dbReference type="ARBA" id="ARBA00022729"/>
    </source>
</evidence>